<dbReference type="Proteomes" id="UP000198651">
    <property type="component" value="Chromosome I"/>
</dbReference>
<name>A0A0S4M1L8_9BURK</name>
<feature type="compositionally biased region" description="Low complexity" evidence="1">
    <location>
        <begin position="27"/>
        <end position="47"/>
    </location>
</feature>
<reference evidence="3" key="1">
    <citation type="submission" date="2015-11" db="EMBL/GenBank/DDBJ databases">
        <authorList>
            <person name="Seth-Smith H.M.B."/>
        </authorList>
    </citation>
    <scope>NUCLEOTIDE SEQUENCE [LARGE SCALE GENOMIC DNA]</scope>
    <source>
        <strain evidence="3">2013Ark11</strain>
    </source>
</reference>
<feature type="compositionally biased region" description="Pro residues" evidence="1">
    <location>
        <begin position="48"/>
        <end position="58"/>
    </location>
</feature>
<evidence type="ECO:0000313" key="2">
    <source>
        <dbReference type="EMBL" id="CUT17179.1"/>
    </source>
</evidence>
<proteinExistence type="predicted"/>
<organism evidence="2 3">
    <name type="scientific">Candidatus Ichthyocystis hellenicum</name>
    <dbReference type="NCBI Taxonomy" id="1561003"/>
    <lineage>
        <taxon>Bacteria</taxon>
        <taxon>Pseudomonadati</taxon>
        <taxon>Pseudomonadota</taxon>
        <taxon>Betaproteobacteria</taxon>
        <taxon>Burkholderiales</taxon>
        <taxon>Candidatus Ichthyocystis</taxon>
    </lineage>
</organism>
<sequence length="130" mass="14143">MGTAGNLHNYGVDQLSLQEGTGAVPKQSSSESVSTLSSSPSPLQSSPQLPPYREPPPSYEDACRMLKLLQVNENNAVMPPPHVSPFMKSKGRRSIRGNHADNCPLPNKRPRLMMTASKSTTLDTIPEEED</sequence>
<feature type="region of interest" description="Disordered" evidence="1">
    <location>
        <begin position="1"/>
        <end position="59"/>
    </location>
</feature>
<evidence type="ECO:0000313" key="3">
    <source>
        <dbReference type="Proteomes" id="UP000198651"/>
    </source>
</evidence>
<accession>A0A0S4M1L8</accession>
<dbReference type="RefSeq" id="WP_092486553.1">
    <property type="nucleotide sequence ID" value="NZ_FLSL01000089.1"/>
</dbReference>
<protein>
    <submittedName>
        <fullName evidence="2">Uncharacterized protein</fullName>
    </submittedName>
</protein>
<dbReference type="OrthoDB" id="9890799at2"/>
<evidence type="ECO:0000256" key="1">
    <source>
        <dbReference type="SAM" id="MobiDB-lite"/>
    </source>
</evidence>
<dbReference type="EMBL" id="LN906597">
    <property type="protein sequence ID" value="CUT17179.1"/>
    <property type="molecule type" value="Genomic_DNA"/>
</dbReference>
<gene>
    <name evidence="2" type="ORF">Ark11_0323</name>
</gene>
<dbReference type="AlphaFoldDB" id="A0A0S4M1L8"/>
<keyword evidence="3" id="KW-1185">Reference proteome</keyword>
<feature type="region of interest" description="Disordered" evidence="1">
    <location>
        <begin position="76"/>
        <end position="130"/>
    </location>
</feature>